<proteinExistence type="predicted"/>
<organism evidence="2 3">
    <name type="scientific">Mycena maculata</name>
    <dbReference type="NCBI Taxonomy" id="230809"/>
    <lineage>
        <taxon>Eukaryota</taxon>
        <taxon>Fungi</taxon>
        <taxon>Dikarya</taxon>
        <taxon>Basidiomycota</taxon>
        <taxon>Agaricomycotina</taxon>
        <taxon>Agaricomycetes</taxon>
        <taxon>Agaricomycetidae</taxon>
        <taxon>Agaricales</taxon>
        <taxon>Marasmiineae</taxon>
        <taxon>Mycenaceae</taxon>
        <taxon>Mycena</taxon>
    </lineage>
</organism>
<evidence type="ECO:0000313" key="1">
    <source>
        <dbReference type="EMBL" id="KAJ7738086.1"/>
    </source>
</evidence>
<evidence type="ECO:0000313" key="3">
    <source>
        <dbReference type="Proteomes" id="UP001215280"/>
    </source>
</evidence>
<reference evidence="2" key="1">
    <citation type="submission" date="2023-03" db="EMBL/GenBank/DDBJ databases">
        <title>Massive genome expansion in bonnet fungi (Mycena s.s.) driven by repeated elements and novel gene families across ecological guilds.</title>
        <authorList>
            <consortium name="Lawrence Berkeley National Laboratory"/>
            <person name="Harder C.B."/>
            <person name="Miyauchi S."/>
            <person name="Viragh M."/>
            <person name="Kuo A."/>
            <person name="Thoen E."/>
            <person name="Andreopoulos B."/>
            <person name="Lu D."/>
            <person name="Skrede I."/>
            <person name="Drula E."/>
            <person name="Henrissat B."/>
            <person name="Morin E."/>
            <person name="Kohler A."/>
            <person name="Barry K."/>
            <person name="LaButti K."/>
            <person name="Morin E."/>
            <person name="Salamov A."/>
            <person name="Lipzen A."/>
            <person name="Mereny Z."/>
            <person name="Hegedus B."/>
            <person name="Baldrian P."/>
            <person name="Stursova M."/>
            <person name="Weitz H."/>
            <person name="Taylor A."/>
            <person name="Grigoriev I.V."/>
            <person name="Nagy L.G."/>
            <person name="Martin F."/>
            <person name="Kauserud H."/>
        </authorList>
    </citation>
    <scope>NUCLEOTIDE SEQUENCE</scope>
    <source>
        <strain evidence="2">CBHHK188m</strain>
    </source>
</reference>
<accession>A0AAD7JG09</accession>
<evidence type="ECO:0000313" key="2">
    <source>
        <dbReference type="EMBL" id="KAJ7764089.1"/>
    </source>
</evidence>
<protein>
    <submittedName>
        <fullName evidence="2">Uncharacterized protein</fullName>
    </submittedName>
</protein>
<keyword evidence="3" id="KW-1185">Reference proteome</keyword>
<comment type="caution">
    <text evidence="2">The sequence shown here is derived from an EMBL/GenBank/DDBJ whole genome shotgun (WGS) entry which is preliminary data.</text>
</comment>
<sequence length="63" mass="6810">MPTPHHAFSRVKLVSLVHYRRLPAFSLLSPVLLGPSLCLLKSYLPPSSFCVCSSGPSFVLASP</sequence>
<dbReference type="EMBL" id="JARJLG010000139">
    <property type="protein sequence ID" value="KAJ7738086.1"/>
    <property type="molecule type" value="Genomic_DNA"/>
</dbReference>
<dbReference type="EMBL" id="JARJLG010000038">
    <property type="protein sequence ID" value="KAJ7764089.1"/>
    <property type="molecule type" value="Genomic_DNA"/>
</dbReference>
<gene>
    <name evidence="2" type="ORF">DFH07DRAFT_956105</name>
    <name evidence="1" type="ORF">DFH07DRAFT_966239</name>
</gene>
<dbReference type="AlphaFoldDB" id="A0AAD7JG09"/>
<dbReference type="Proteomes" id="UP001215280">
    <property type="component" value="Unassembled WGS sequence"/>
</dbReference>
<name>A0AAD7JG09_9AGAR</name>